<dbReference type="Proteomes" id="UP000248926">
    <property type="component" value="Unassembled WGS sequence"/>
</dbReference>
<dbReference type="EMBL" id="NFZS01000001">
    <property type="protein sequence ID" value="RAO76919.1"/>
    <property type="molecule type" value="Genomic_DNA"/>
</dbReference>
<comment type="caution">
    <text evidence="1">The sequence shown here is derived from an EMBL/GenBank/DDBJ whole genome shotgun (WGS) entry which is preliminary data.</text>
</comment>
<protein>
    <submittedName>
        <fullName evidence="1">Uncharacterized protein</fullName>
    </submittedName>
</protein>
<keyword evidence="2" id="KW-1185">Reference proteome</keyword>
<accession>A0A328P4F6</accession>
<evidence type="ECO:0000313" key="1">
    <source>
        <dbReference type="EMBL" id="RAO76919.1"/>
    </source>
</evidence>
<organism evidence="1 2">
    <name type="scientific">Dyella jiangningensis</name>
    <dbReference type="NCBI Taxonomy" id="1379159"/>
    <lineage>
        <taxon>Bacteria</taxon>
        <taxon>Pseudomonadati</taxon>
        <taxon>Pseudomonadota</taxon>
        <taxon>Gammaproteobacteria</taxon>
        <taxon>Lysobacterales</taxon>
        <taxon>Rhodanobacteraceae</taxon>
        <taxon>Dyella</taxon>
    </lineage>
</organism>
<name>A0A328P4F6_9GAMM</name>
<reference evidence="1 2" key="1">
    <citation type="journal article" date="2018" name="Genet. Mol. Biol.">
        <title>The genome sequence of Dyella jiangningensis FCAV SCS01 from a lignocellulose-decomposing microbial consortium metagenome reveals potential for biotechnological applications.</title>
        <authorList>
            <person name="Desiderato J.G."/>
            <person name="Alvarenga D.O."/>
            <person name="Constancio M.T.L."/>
            <person name="Alves L.M.C."/>
            <person name="Varani A.M."/>
        </authorList>
    </citation>
    <scope>NUCLEOTIDE SEQUENCE [LARGE SCALE GENOMIC DNA]</scope>
    <source>
        <strain evidence="1 2">FCAV SCS01</strain>
    </source>
</reference>
<dbReference type="AlphaFoldDB" id="A0A328P4F6"/>
<sequence>MVSMVVAARALAVGRAFVELADEAITYGKLPQGMASGIAKEASETAASLRTALAHANPRLSPSARRLMEGCLVDLDALTQLAELIVKKGITPSNAAHYAPSVRYTAGVVIAAALALESALGESE</sequence>
<proteinExistence type="predicted"/>
<gene>
    <name evidence="1" type="ORF">CA260_03130</name>
</gene>
<evidence type="ECO:0000313" key="2">
    <source>
        <dbReference type="Proteomes" id="UP000248926"/>
    </source>
</evidence>